<dbReference type="AlphaFoldDB" id="A0A813X9J1"/>
<dbReference type="EMBL" id="CAJNOC010001535">
    <property type="protein sequence ID" value="CAF0872675.1"/>
    <property type="molecule type" value="Genomic_DNA"/>
</dbReference>
<organism evidence="18 19">
    <name type="scientific">Brachionus calyciflorus</name>
    <dbReference type="NCBI Taxonomy" id="104777"/>
    <lineage>
        <taxon>Eukaryota</taxon>
        <taxon>Metazoa</taxon>
        <taxon>Spiralia</taxon>
        <taxon>Gnathifera</taxon>
        <taxon>Rotifera</taxon>
        <taxon>Eurotatoria</taxon>
        <taxon>Monogononta</taxon>
        <taxon>Pseudotrocha</taxon>
        <taxon>Ploima</taxon>
        <taxon>Brachionidae</taxon>
        <taxon>Brachionus</taxon>
    </lineage>
</organism>
<evidence type="ECO:0000313" key="18">
    <source>
        <dbReference type="EMBL" id="CAF0872675.1"/>
    </source>
</evidence>
<evidence type="ECO:0000256" key="1">
    <source>
        <dbReference type="ARBA" id="ARBA00004202"/>
    </source>
</evidence>
<dbReference type="GO" id="GO:0006869">
    <property type="term" value="P:lipid transport"/>
    <property type="evidence" value="ECO:0007669"/>
    <property type="project" value="UniProtKB-KW"/>
</dbReference>
<evidence type="ECO:0000256" key="12">
    <source>
        <dbReference type="ARBA" id="ARBA00023055"/>
    </source>
</evidence>
<keyword evidence="11 15" id="KW-1133">Transmembrane helix</keyword>
<dbReference type="FunFam" id="2.60.40.150:FF:000025">
    <property type="entry name" value="Extended synaptotagmin 2"/>
    <property type="match status" value="1"/>
</dbReference>
<evidence type="ECO:0000313" key="19">
    <source>
        <dbReference type="Proteomes" id="UP000663879"/>
    </source>
</evidence>
<evidence type="ECO:0000256" key="14">
    <source>
        <dbReference type="ARBA" id="ARBA00023136"/>
    </source>
</evidence>
<evidence type="ECO:0000256" key="2">
    <source>
        <dbReference type="ARBA" id="ARBA00004477"/>
    </source>
</evidence>
<accession>A0A813X9J1</accession>
<dbReference type="GO" id="GO:0008289">
    <property type="term" value="F:lipid binding"/>
    <property type="evidence" value="ECO:0007669"/>
    <property type="project" value="UniProtKB-KW"/>
</dbReference>
<dbReference type="SUPFAM" id="SSF49562">
    <property type="entry name" value="C2 domain (Calcium/lipid-binding domain, CaLB)"/>
    <property type="match status" value="3"/>
</dbReference>
<dbReference type="GO" id="GO:0005789">
    <property type="term" value="C:endoplasmic reticulum membrane"/>
    <property type="evidence" value="ECO:0007669"/>
    <property type="project" value="UniProtKB-SubCell"/>
</dbReference>
<dbReference type="Gene3D" id="2.60.40.150">
    <property type="entry name" value="C2 domain"/>
    <property type="match status" value="3"/>
</dbReference>
<proteinExistence type="inferred from homology"/>
<keyword evidence="13" id="KW-0446">Lipid-binding</keyword>
<dbReference type="CDD" id="cd21670">
    <property type="entry name" value="SMP_ESyt"/>
    <property type="match status" value="1"/>
</dbReference>
<feature type="transmembrane region" description="Helical" evidence="15">
    <location>
        <begin position="38"/>
        <end position="64"/>
    </location>
</feature>
<dbReference type="PROSITE" id="PS50004">
    <property type="entry name" value="C2"/>
    <property type="match status" value="3"/>
</dbReference>
<comment type="caution">
    <text evidence="18">The sequence shown here is derived from an EMBL/GenBank/DDBJ whole genome shotgun (WGS) entry which is preliminary data.</text>
</comment>
<feature type="domain" description="C2" evidence="16">
    <location>
        <begin position="614"/>
        <end position="735"/>
    </location>
</feature>
<dbReference type="OrthoDB" id="1029639at2759"/>
<dbReference type="InterPro" id="IPR051634">
    <property type="entry name" value="Extended_Synaptotagmin"/>
</dbReference>
<dbReference type="Proteomes" id="UP000663879">
    <property type="component" value="Unassembled WGS sequence"/>
</dbReference>
<reference evidence="18" key="1">
    <citation type="submission" date="2021-02" db="EMBL/GenBank/DDBJ databases">
        <authorList>
            <person name="Nowell W R."/>
        </authorList>
    </citation>
    <scope>NUCLEOTIDE SEQUENCE</scope>
    <source>
        <strain evidence="18">Ploen Becks lab</strain>
    </source>
</reference>
<dbReference type="PANTHER" id="PTHR45761:SF1">
    <property type="entry name" value="EXTENDED SYNAPTOTAGMIN-LIKE PROTEIN 2, ISOFORM C"/>
    <property type="match status" value="1"/>
</dbReference>
<dbReference type="InterPro" id="IPR000008">
    <property type="entry name" value="C2_dom"/>
</dbReference>
<evidence type="ECO:0000256" key="4">
    <source>
        <dbReference type="ARBA" id="ARBA00022448"/>
    </source>
</evidence>
<gene>
    <name evidence="18" type="ORF">OXX778_LOCUS10014</name>
</gene>
<dbReference type="PROSITE" id="PS51847">
    <property type="entry name" value="SMP"/>
    <property type="match status" value="1"/>
</dbReference>
<dbReference type="InterPro" id="IPR039010">
    <property type="entry name" value="Synaptotagmin_SMP"/>
</dbReference>
<evidence type="ECO:0000259" key="16">
    <source>
        <dbReference type="PROSITE" id="PS50004"/>
    </source>
</evidence>
<keyword evidence="19" id="KW-1185">Reference proteome</keyword>
<evidence type="ECO:0000256" key="8">
    <source>
        <dbReference type="ARBA" id="ARBA00022737"/>
    </source>
</evidence>
<comment type="similarity">
    <text evidence="3">Belongs to the extended synaptotagmin family.</text>
</comment>
<evidence type="ECO:0000259" key="17">
    <source>
        <dbReference type="PROSITE" id="PS51847"/>
    </source>
</evidence>
<keyword evidence="12" id="KW-0445">Lipid transport</keyword>
<evidence type="ECO:0000256" key="13">
    <source>
        <dbReference type="ARBA" id="ARBA00023121"/>
    </source>
</evidence>
<evidence type="ECO:0000256" key="5">
    <source>
        <dbReference type="ARBA" id="ARBA00022475"/>
    </source>
</evidence>
<keyword evidence="6 15" id="KW-0812">Transmembrane</keyword>
<dbReference type="Pfam" id="PF00168">
    <property type="entry name" value="C2"/>
    <property type="match status" value="3"/>
</dbReference>
<feature type="domain" description="C2" evidence="16">
    <location>
        <begin position="430"/>
        <end position="553"/>
    </location>
</feature>
<dbReference type="GO" id="GO:0046872">
    <property type="term" value="F:metal ion binding"/>
    <property type="evidence" value="ECO:0007669"/>
    <property type="project" value="UniProtKB-KW"/>
</dbReference>
<dbReference type="GO" id="GO:0005886">
    <property type="term" value="C:plasma membrane"/>
    <property type="evidence" value="ECO:0007669"/>
    <property type="project" value="UniProtKB-SubCell"/>
</dbReference>
<name>A0A813X9J1_9BILA</name>
<keyword evidence="14 15" id="KW-0472">Membrane</keyword>
<evidence type="ECO:0000256" key="10">
    <source>
        <dbReference type="ARBA" id="ARBA00022837"/>
    </source>
</evidence>
<keyword evidence="5" id="KW-1003">Cell membrane</keyword>
<feature type="domain" description="SMP-LTD" evidence="17">
    <location>
        <begin position="105"/>
        <end position="283"/>
    </location>
</feature>
<dbReference type="InterPro" id="IPR031468">
    <property type="entry name" value="SMP_LBD"/>
</dbReference>
<dbReference type="InterPro" id="IPR035892">
    <property type="entry name" value="C2_domain_sf"/>
</dbReference>
<keyword evidence="10" id="KW-0106">Calcium</keyword>
<evidence type="ECO:0000256" key="11">
    <source>
        <dbReference type="ARBA" id="ARBA00022989"/>
    </source>
</evidence>
<sequence>MSFLNQDYYKLPESKFGLGSDNTEIIVFLIQYFRISGIVFIAWSIGYLNFSFAWILIFVFVYLLREKNSNARDIKATMIKSIGINEKDAILARLDDVPGWVFFPDKERVEWLNKILKPIWPNLRKFIGNILVDVVEPIINEYSSGLIGSVKFDDVDLGDVPPRFASVKVYTENVPPGEIMFDVEILYAGDANVKLSAKKITAGVKDLQFHGDLRVILKPLCDRIPFFATATIFFLKMPQIDFNLTNIANTFDLPGLRKIIDKTIEDAICKTLVLPNRLVIPIIPDINVFELIEMKTIKPKGLLRIHVIKAINLKKSDIGVFGGGKSDPYVKISGIGLPQTTKTIQNNLNPIWNEIFNFMIDQNIVLNPTILIQCFDKDEINDDFLGSVSIDVDNIISKGFEEGLYKLKGIQQGEILLKFEWLNVTQDKSKLNTILSHKSFKQQQQPTCILIIDLKSALDLPLVFKKSGVGEPSPKAILNVKDDKKISAIKPKTTNPIWNENFYFLIENPLSDLLEIKIQDDKSKNFICDFKMDIKEILNEENLMLDRVFNLHALTNDYNPKLSTKMVLYILCPSSNKEIHEELKNDLEDNSSSVQSYQTRISKHSIESLLSTNLFGKIRLAMEYKMNEGVFILNIFECKNLCSVHHSNLPDPFVKVVLLPDKKSKKKIRSIKDCLDPVFNEVIRWEIPLSELKRRQLSLCVKNDKPFLAHEKTFMGQLMLDLINIESDIKIEKWFELRDKKEARFFLDYCE</sequence>
<keyword evidence="4" id="KW-0813">Transport</keyword>
<keyword evidence="8" id="KW-0677">Repeat</keyword>
<keyword evidence="7" id="KW-0479">Metal-binding</keyword>
<evidence type="ECO:0000256" key="7">
    <source>
        <dbReference type="ARBA" id="ARBA00022723"/>
    </source>
</evidence>
<feature type="domain" description="C2" evidence="16">
    <location>
        <begin position="284"/>
        <end position="405"/>
    </location>
</feature>
<protein>
    <submittedName>
        <fullName evidence="18">Uncharacterized protein</fullName>
    </submittedName>
</protein>
<dbReference type="SMART" id="SM00239">
    <property type="entry name" value="C2"/>
    <property type="match status" value="3"/>
</dbReference>
<dbReference type="PANTHER" id="PTHR45761">
    <property type="entry name" value="EXTENDED SYNAPTOTAGMIN-LIKE PROTEIN 2, ISOFORM C"/>
    <property type="match status" value="1"/>
</dbReference>
<comment type="subcellular location">
    <subcellularLocation>
        <location evidence="1">Cell membrane</location>
        <topology evidence="1">Peripheral membrane protein</topology>
    </subcellularLocation>
    <subcellularLocation>
        <location evidence="2">Endoplasmic reticulum membrane</location>
        <topology evidence="2">Multi-pass membrane protein</topology>
    </subcellularLocation>
</comment>
<keyword evidence="9" id="KW-0256">Endoplasmic reticulum</keyword>
<evidence type="ECO:0000256" key="6">
    <source>
        <dbReference type="ARBA" id="ARBA00022692"/>
    </source>
</evidence>
<dbReference type="Pfam" id="PF17047">
    <property type="entry name" value="SMP_LBD"/>
    <property type="match status" value="1"/>
</dbReference>
<evidence type="ECO:0000256" key="3">
    <source>
        <dbReference type="ARBA" id="ARBA00005867"/>
    </source>
</evidence>
<evidence type="ECO:0000256" key="15">
    <source>
        <dbReference type="SAM" id="Phobius"/>
    </source>
</evidence>
<evidence type="ECO:0000256" key="9">
    <source>
        <dbReference type="ARBA" id="ARBA00022824"/>
    </source>
</evidence>